<organism evidence="1 2">
    <name type="scientific">Hamiltosporidium magnivora</name>
    <dbReference type="NCBI Taxonomy" id="148818"/>
    <lineage>
        <taxon>Eukaryota</taxon>
        <taxon>Fungi</taxon>
        <taxon>Fungi incertae sedis</taxon>
        <taxon>Microsporidia</taxon>
        <taxon>Dubosqiidae</taxon>
        <taxon>Hamiltosporidium</taxon>
    </lineage>
</organism>
<keyword evidence="2" id="KW-1185">Reference proteome</keyword>
<protein>
    <submittedName>
        <fullName evidence="1">Uncharacterized protein</fullName>
    </submittedName>
</protein>
<reference evidence="1 2" key="1">
    <citation type="submission" date="2017-12" db="EMBL/GenBank/DDBJ databases">
        <authorList>
            <person name="Pombert J.-F."/>
            <person name="Haag K.L."/>
            <person name="Ebert D."/>
        </authorList>
    </citation>
    <scope>NUCLEOTIDE SEQUENCE [LARGE SCALE GENOMIC DNA]</scope>
    <source>
        <strain evidence="1">BE-OM-2</strain>
    </source>
</reference>
<evidence type="ECO:0000313" key="2">
    <source>
        <dbReference type="Proteomes" id="UP000291404"/>
    </source>
</evidence>
<gene>
    <name evidence="1" type="ORF">CWI36_2691p0010</name>
</gene>
<dbReference type="AlphaFoldDB" id="A0A4Q9KST9"/>
<dbReference type="Proteomes" id="UP000291404">
    <property type="component" value="Unassembled WGS sequence"/>
</dbReference>
<feature type="non-terminal residue" evidence="1">
    <location>
        <position position="1"/>
    </location>
</feature>
<dbReference type="EMBL" id="PITI01002691">
    <property type="protein sequence ID" value="TBT97823.1"/>
    <property type="molecule type" value="Genomic_DNA"/>
</dbReference>
<comment type="caution">
    <text evidence="1">The sequence shown here is derived from an EMBL/GenBank/DDBJ whole genome shotgun (WGS) entry which is preliminary data.</text>
</comment>
<dbReference type="VEuPathDB" id="MicrosporidiaDB:CWI36_2691p0010"/>
<sequence>MNLNNLRPNGSHRIENTITGVIPTRSSDSARAYEIVINNDIFGNNSIDSQQTSSQRSFNQNLAKQNNLQISNRELHHENQHYQLVLKLKL</sequence>
<name>A0A4Q9KST9_9MICR</name>
<proteinExistence type="predicted"/>
<evidence type="ECO:0000313" key="1">
    <source>
        <dbReference type="EMBL" id="TBT97823.1"/>
    </source>
</evidence>
<accession>A0A4Q9KST9</accession>